<dbReference type="InterPro" id="IPR047538">
    <property type="entry name" value="KH-I_ASCC1"/>
</dbReference>
<evidence type="ECO:0000256" key="1">
    <source>
        <dbReference type="PROSITE-ProRule" id="PRU00117"/>
    </source>
</evidence>
<dbReference type="EMBL" id="GG666563">
    <property type="protein sequence ID" value="EEN54785.1"/>
    <property type="molecule type" value="Genomic_DNA"/>
</dbReference>
<name>C3YXH6_BRAFL</name>
<dbReference type="KEGG" id="bfo:118427818"/>
<dbReference type="Proteomes" id="UP000001554">
    <property type="component" value="Chromosome 12"/>
</dbReference>
<dbReference type="GO" id="GO:0006307">
    <property type="term" value="P:DNA alkylation repair"/>
    <property type="evidence" value="ECO:0007669"/>
    <property type="project" value="InterPro"/>
</dbReference>
<reference evidence="5" key="2">
    <citation type="journal article" date="2020" name="Nat. Ecol. Evol.">
        <title>Deeply conserved synteny resolves early events in vertebrate evolution.</title>
        <authorList>
            <person name="Simakov O."/>
            <person name="Marletaz F."/>
            <person name="Yue J.X."/>
            <person name="O'Connell B."/>
            <person name="Jenkins J."/>
            <person name="Brandt A."/>
            <person name="Calef R."/>
            <person name="Tung C.H."/>
            <person name="Huang T.K."/>
            <person name="Schmutz J."/>
            <person name="Satoh N."/>
            <person name="Yu J.K."/>
            <person name="Putnam N.H."/>
            <person name="Green R.E."/>
            <person name="Rokhsar D.S."/>
        </authorList>
    </citation>
    <scope>NUCLEOTIDE SEQUENCE [LARGE SCALE GENOMIC DNA]</scope>
    <source>
        <strain evidence="5">S238N-H82</strain>
    </source>
</reference>
<dbReference type="Pfam" id="PF00013">
    <property type="entry name" value="KH_1"/>
    <property type="match status" value="1"/>
</dbReference>
<dbReference type="OrthoDB" id="277832at2759"/>
<dbReference type="Gene3D" id="3.30.1370.10">
    <property type="entry name" value="K Homology domain, type 1"/>
    <property type="match status" value="1"/>
</dbReference>
<dbReference type="SMART" id="SM00322">
    <property type="entry name" value="KH"/>
    <property type="match status" value="1"/>
</dbReference>
<dbReference type="STRING" id="7739.C3YXH6"/>
<reference evidence="6" key="3">
    <citation type="submission" date="2025-04" db="UniProtKB">
        <authorList>
            <consortium name="RefSeq"/>
        </authorList>
    </citation>
    <scope>IDENTIFICATION</scope>
    <source>
        <strain evidence="6">S238N-H82</strain>
        <tissue evidence="6">Testes</tissue>
    </source>
</reference>
<dbReference type="RefSeq" id="XP_035693675.1">
    <property type="nucleotide sequence ID" value="XM_035837782.1"/>
</dbReference>
<gene>
    <name evidence="6" type="primary">LOC118427818</name>
    <name evidence="4" type="ORF">BRAFLDRAFT_278610</name>
</gene>
<dbReference type="InParanoid" id="C3YXH6"/>
<dbReference type="PIRSF" id="PIRSF027019">
    <property type="entry name" value="Euk_LigT"/>
    <property type="match status" value="1"/>
</dbReference>
<dbReference type="CDD" id="cd22419">
    <property type="entry name" value="KH-I_ASCC1"/>
    <property type="match status" value="1"/>
</dbReference>
<proteinExistence type="predicted"/>
<dbReference type="InterPro" id="IPR004087">
    <property type="entry name" value="KH_dom"/>
</dbReference>
<dbReference type="InterPro" id="IPR004088">
    <property type="entry name" value="KH_dom_type_1"/>
</dbReference>
<evidence type="ECO:0000313" key="6">
    <source>
        <dbReference type="RefSeq" id="XP_035693675.1"/>
    </source>
</evidence>
<evidence type="ECO:0000313" key="5">
    <source>
        <dbReference type="Proteomes" id="UP000001554"/>
    </source>
</evidence>
<keyword evidence="5" id="KW-1185">Reference proteome</keyword>
<organism>
    <name type="scientific">Branchiostoma floridae</name>
    <name type="common">Florida lancelet</name>
    <name type="synonym">Amphioxus</name>
    <dbReference type="NCBI Taxonomy" id="7739"/>
    <lineage>
        <taxon>Eukaryota</taxon>
        <taxon>Metazoa</taxon>
        <taxon>Chordata</taxon>
        <taxon>Cephalochordata</taxon>
        <taxon>Leptocardii</taxon>
        <taxon>Amphioxiformes</taxon>
        <taxon>Branchiostomatidae</taxon>
        <taxon>Branchiostoma</taxon>
    </lineage>
</organism>
<feature type="region of interest" description="Disordered" evidence="2">
    <location>
        <begin position="295"/>
        <end position="318"/>
    </location>
</feature>
<dbReference type="InterPro" id="IPR009210">
    <property type="entry name" value="ASCC1"/>
</dbReference>
<dbReference type="GO" id="GO:0005634">
    <property type="term" value="C:nucleus"/>
    <property type="evidence" value="ECO:0000318"/>
    <property type="project" value="GO_Central"/>
</dbReference>
<reference evidence="4" key="1">
    <citation type="journal article" date="2008" name="Nature">
        <title>The amphioxus genome and the evolution of the chordate karyotype.</title>
        <authorList>
            <consortium name="US DOE Joint Genome Institute (JGI-PGF)"/>
            <person name="Putnam N.H."/>
            <person name="Butts T."/>
            <person name="Ferrier D.E.K."/>
            <person name="Furlong R.F."/>
            <person name="Hellsten U."/>
            <person name="Kawashima T."/>
            <person name="Robinson-Rechavi M."/>
            <person name="Shoguchi E."/>
            <person name="Terry A."/>
            <person name="Yu J.-K."/>
            <person name="Benito-Gutierrez E.L."/>
            <person name="Dubchak I."/>
            <person name="Garcia-Fernandez J."/>
            <person name="Gibson-Brown J.J."/>
            <person name="Grigoriev I.V."/>
            <person name="Horton A.C."/>
            <person name="de Jong P.J."/>
            <person name="Jurka J."/>
            <person name="Kapitonov V.V."/>
            <person name="Kohara Y."/>
            <person name="Kuroki Y."/>
            <person name="Lindquist E."/>
            <person name="Lucas S."/>
            <person name="Osoegawa K."/>
            <person name="Pennacchio L.A."/>
            <person name="Salamov A.A."/>
            <person name="Satou Y."/>
            <person name="Sauka-Spengler T."/>
            <person name="Schmutz J."/>
            <person name="Shin-I T."/>
            <person name="Toyoda A."/>
            <person name="Bronner-Fraser M."/>
            <person name="Fujiyama A."/>
            <person name="Holland L.Z."/>
            <person name="Holland P.W.H."/>
            <person name="Satoh N."/>
            <person name="Rokhsar D.S."/>
        </authorList>
    </citation>
    <scope>NUCLEOTIDE SEQUENCE [LARGE SCALE GENOMIC DNA]</scope>
    <source>
        <strain evidence="4">S238N-H82</strain>
        <tissue evidence="4">Testes</tissue>
    </source>
</reference>
<dbReference type="OMA" id="CLAHFQT"/>
<evidence type="ECO:0000259" key="3">
    <source>
        <dbReference type="SMART" id="SM00322"/>
    </source>
</evidence>
<dbReference type="SUPFAM" id="SSF54791">
    <property type="entry name" value="Eukaryotic type KH-domain (KH-domain type I)"/>
    <property type="match status" value="1"/>
</dbReference>
<dbReference type="InterPro" id="IPR019510">
    <property type="entry name" value="AKAP7-like_phosphoesterase"/>
</dbReference>
<dbReference type="AlphaFoldDB" id="C3YXH6"/>
<evidence type="ECO:0000313" key="4">
    <source>
        <dbReference type="EMBL" id="EEN54785.1"/>
    </source>
</evidence>
<keyword evidence="1" id="KW-0694">RNA-binding</keyword>
<dbReference type="Gene3D" id="3.90.1140.10">
    <property type="entry name" value="Cyclic phosphodiesterase"/>
    <property type="match status" value="1"/>
</dbReference>
<dbReference type="eggNOG" id="KOG2814">
    <property type="taxonomic scope" value="Eukaryota"/>
</dbReference>
<evidence type="ECO:0000256" key="2">
    <source>
        <dbReference type="SAM" id="MobiDB-lite"/>
    </source>
</evidence>
<dbReference type="PANTHER" id="PTHR13360">
    <property type="entry name" value="ACTIVATING SIGNAL COINTEGRATOR 1 COMPLEX SUBUNIT 1"/>
    <property type="match status" value="1"/>
</dbReference>
<dbReference type="GO" id="GO:0003723">
    <property type="term" value="F:RNA binding"/>
    <property type="evidence" value="ECO:0007669"/>
    <property type="project" value="UniProtKB-UniRule"/>
</dbReference>
<dbReference type="GO" id="GO:0006355">
    <property type="term" value="P:regulation of DNA-templated transcription"/>
    <property type="evidence" value="ECO:0000318"/>
    <property type="project" value="GO_Central"/>
</dbReference>
<sequence length="369" mass="41259">MDVLRPELLWIDGRCYRKNFLSDSPLETGPDDMEDEDEEDDVAMTTGCRDMYADESCDIVPLQKTDRGYKLTLDLPSDLYKFIIGKKGETKKRLERETKTQVQIPKVGAGGEVVITGTDRQGVMSAMRRVQILADSGRAKLPFTHFLSFPLMATPIKKGFQEFKSNVLSECGQDQGIDASIFQNPDKLHLTLTTLVLLTDKEVAAAERVLKECRDDIIAPLLEGSPLQVDVRGVEYMNDDPAAVDVLYAQVHLQDGSDKLQTIADGIVEKFVSAGLTEREYDRVKLHATAMNTLFRRDPSASPDKTDRKAAGKGRPLKDRESFDARNVLEIFGDFHFGKTDLNSIHLSERFSSDSKTGYYNCAAFVELT</sequence>
<dbReference type="PANTHER" id="PTHR13360:SF1">
    <property type="entry name" value="ACTIVATING SIGNAL COINTEGRATOR 1 COMPLEX SUBUNIT 1"/>
    <property type="match status" value="1"/>
</dbReference>
<dbReference type="InterPro" id="IPR036612">
    <property type="entry name" value="KH_dom_type_1_sf"/>
</dbReference>
<dbReference type="GeneID" id="118427818"/>
<dbReference type="Pfam" id="PF10469">
    <property type="entry name" value="AKAP7_NLS"/>
    <property type="match status" value="1"/>
</dbReference>
<accession>C3YXH6</accession>
<feature type="domain" description="K Homology" evidence="3">
    <location>
        <begin position="67"/>
        <end position="135"/>
    </location>
</feature>
<dbReference type="PROSITE" id="PS50084">
    <property type="entry name" value="KH_TYPE_1"/>
    <property type="match status" value="1"/>
</dbReference>
<protein>
    <submittedName>
        <fullName evidence="6">Activating signal cointegrator 1 complex subunit 1-like</fullName>
    </submittedName>
</protein>